<evidence type="ECO:0000256" key="1">
    <source>
        <dbReference type="SAM" id="MobiDB-lite"/>
    </source>
</evidence>
<feature type="compositionally biased region" description="Pro residues" evidence="1">
    <location>
        <begin position="163"/>
        <end position="173"/>
    </location>
</feature>
<evidence type="ECO:0000313" key="3">
    <source>
        <dbReference type="Proteomes" id="UP000244722"/>
    </source>
</evidence>
<gene>
    <name evidence="2" type="ORF">B9Z19DRAFT_985788</name>
</gene>
<sequence length="345" mass="37913">MDFFHRGNRRFTGDSDSKNSYRSFRSMRTVYSRMVSPTGSACNLRNSPSVDSPTTLRTPSGGSSVSPPPSPLCPHISSEGVCEKCADTAAACERWISAVEETGSTHEQELPESEPMPETLLVTAYEGQSSPLSGEREERSPIGLGIEMPSAIYEEQSSSLARPPSPPLTPPPAPKRRKERPAPVVTTYNPQRRILWGLEKNCDTASATITLSSKHTGATFAPAPVQNVSKGRSTLEGFREMSCTLEHCGIHRGDWNLTATMIGSKRDSGATLAASMHSGSEDRPECKQHPEEVYCTPKHYERCQVGAENRLELTENKRRVPRIVDGLVTALTKGISWLREKGWRQ</sequence>
<accession>A0A2T6ZQH5</accession>
<feature type="region of interest" description="Disordered" evidence="1">
    <location>
        <begin position="154"/>
        <end position="184"/>
    </location>
</feature>
<feature type="compositionally biased region" description="Polar residues" evidence="1">
    <location>
        <begin position="37"/>
        <end position="58"/>
    </location>
</feature>
<feature type="region of interest" description="Disordered" evidence="1">
    <location>
        <begin position="37"/>
        <end position="72"/>
    </location>
</feature>
<reference evidence="2 3" key="1">
    <citation type="submission" date="2017-04" db="EMBL/GenBank/DDBJ databases">
        <title>Draft genome sequence of Tuber borchii Vittad., a whitish edible truffle.</title>
        <authorList>
            <consortium name="DOE Joint Genome Institute"/>
            <person name="Murat C."/>
            <person name="Kuo A."/>
            <person name="Barry K.W."/>
            <person name="Clum A."/>
            <person name="Dockter R.B."/>
            <person name="Fauchery L."/>
            <person name="Iotti M."/>
            <person name="Kohler A."/>
            <person name="Labutti K."/>
            <person name="Lindquist E.A."/>
            <person name="Lipzen A."/>
            <person name="Ohm R.A."/>
            <person name="Wang M."/>
            <person name="Grigoriev I.V."/>
            <person name="Zambonelli A."/>
            <person name="Martin F.M."/>
        </authorList>
    </citation>
    <scope>NUCLEOTIDE SEQUENCE [LARGE SCALE GENOMIC DNA]</scope>
    <source>
        <strain evidence="2 3">Tbo3840</strain>
    </source>
</reference>
<comment type="caution">
    <text evidence="2">The sequence shown here is derived from an EMBL/GenBank/DDBJ whole genome shotgun (WGS) entry which is preliminary data.</text>
</comment>
<organism evidence="2 3">
    <name type="scientific">Tuber borchii</name>
    <name type="common">White truffle</name>
    <dbReference type="NCBI Taxonomy" id="42251"/>
    <lineage>
        <taxon>Eukaryota</taxon>
        <taxon>Fungi</taxon>
        <taxon>Dikarya</taxon>
        <taxon>Ascomycota</taxon>
        <taxon>Pezizomycotina</taxon>
        <taxon>Pezizomycetes</taxon>
        <taxon>Pezizales</taxon>
        <taxon>Tuberaceae</taxon>
        <taxon>Tuber</taxon>
    </lineage>
</organism>
<protein>
    <submittedName>
        <fullName evidence="2">Uncharacterized protein</fullName>
    </submittedName>
</protein>
<evidence type="ECO:0000313" key="2">
    <source>
        <dbReference type="EMBL" id="PUU77748.1"/>
    </source>
</evidence>
<proteinExistence type="predicted"/>
<dbReference type="OrthoDB" id="5393198at2759"/>
<name>A0A2T6ZQH5_TUBBO</name>
<dbReference type="EMBL" id="NESQ01000142">
    <property type="protein sequence ID" value="PUU77748.1"/>
    <property type="molecule type" value="Genomic_DNA"/>
</dbReference>
<dbReference type="Proteomes" id="UP000244722">
    <property type="component" value="Unassembled WGS sequence"/>
</dbReference>
<keyword evidence="3" id="KW-1185">Reference proteome</keyword>
<dbReference type="AlphaFoldDB" id="A0A2T6ZQH5"/>